<gene>
    <name evidence="2" type="ORF">RHOFW104T7_10600</name>
</gene>
<proteinExistence type="predicted"/>
<dbReference type="GeneID" id="72426237"/>
<comment type="caution">
    <text evidence="2">The sequence shown here is derived from an EMBL/GenBank/DDBJ whole genome shotgun (WGS) entry which is preliminary data.</text>
</comment>
<dbReference type="NCBIfam" id="TIGR02523">
    <property type="entry name" value="type_IV_pilV"/>
    <property type="match status" value="1"/>
</dbReference>
<keyword evidence="1" id="KW-0812">Transmembrane</keyword>
<evidence type="ECO:0000313" key="3">
    <source>
        <dbReference type="Proteomes" id="UP000076131"/>
    </source>
</evidence>
<evidence type="ECO:0000313" key="2">
    <source>
        <dbReference type="EMBL" id="KZC24051.1"/>
    </source>
</evidence>
<dbReference type="InterPro" id="IPR013362">
    <property type="entry name" value="Pilus_4_PilV"/>
</dbReference>
<evidence type="ECO:0000256" key="1">
    <source>
        <dbReference type="SAM" id="Phobius"/>
    </source>
</evidence>
<reference evidence="2 3" key="1">
    <citation type="journal article" date="2016" name="MBio">
        <title>Lateral Gene Transfer in a Heavy Metal-Contaminated-Groundwater Microbial Community.</title>
        <authorList>
            <person name="Hemme C.L."/>
            <person name="Green S.J."/>
            <person name="Rishishwar L."/>
            <person name="Prakash O."/>
            <person name="Pettenato A."/>
            <person name="Chakraborty R."/>
            <person name="Deutschbauer A.M."/>
            <person name="Van Nostrand J.D."/>
            <person name="Wu L."/>
            <person name="He Z."/>
            <person name="Jordan I.K."/>
            <person name="Hazen T.C."/>
            <person name="Arkin A.P."/>
            <person name="Kostka J.E."/>
            <person name="Zhou J."/>
        </authorList>
    </citation>
    <scope>NUCLEOTIDE SEQUENCE [LARGE SCALE GENOMIC DNA]</scope>
    <source>
        <strain evidence="2 3">FW104-T7</strain>
    </source>
</reference>
<name>A0A154QJ49_9GAMM</name>
<accession>A0A154QJ49</accession>
<dbReference type="AlphaFoldDB" id="A0A154QJ49"/>
<sequence>MIRRSVPATPRIAAQSGVGLIEVLIAVLVLSIAFLGIAALQAVSLSTNNSAMARSMATVASYSILDAMRADIVNAKAGKYNGTVAAATAAVPASGSTVAVPANPAACPSAGTALAAYQLSRWCGQLSTNLGATTNTTGTINCTGAGECTVTIVFDDSRAGAGGSSSQKVITKAML</sequence>
<dbReference type="EMBL" id="LVJS01000034">
    <property type="protein sequence ID" value="KZC24051.1"/>
    <property type="molecule type" value="Genomic_DNA"/>
</dbReference>
<keyword evidence="1" id="KW-1133">Transmembrane helix</keyword>
<keyword evidence="3" id="KW-1185">Reference proteome</keyword>
<dbReference type="RefSeq" id="WP_007510645.1">
    <property type="nucleotide sequence ID" value="NZ_LVJS01000034.1"/>
</dbReference>
<keyword evidence="1" id="KW-0472">Membrane</keyword>
<dbReference type="STRING" id="416169.RHOFW104T7_10600"/>
<organism evidence="2 3">
    <name type="scientific">Rhodanobacter thiooxydans</name>
    <dbReference type="NCBI Taxonomy" id="416169"/>
    <lineage>
        <taxon>Bacteria</taxon>
        <taxon>Pseudomonadati</taxon>
        <taxon>Pseudomonadota</taxon>
        <taxon>Gammaproteobacteria</taxon>
        <taxon>Lysobacterales</taxon>
        <taxon>Rhodanobacteraceae</taxon>
        <taxon>Rhodanobacter</taxon>
    </lineage>
</organism>
<feature type="transmembrane region" description="Helical" evidence="1">
    <location>
        <begin position="20"/>
        <end position="40"/>
    </location>
</feature>
<protein>
    <submittedName>
        <fullName evidence="2">Type IV pilus modification protein PilV</fullName>
    </submittedName>
</protein>
<dbReference type="Proteomes" id="UP000076131">
    <property type="component" value="Unassembled WGS sequence"/>
</dbReference>